<dbReference type="SUPFAM" id="SSF111369">
    <property type="entry name" value="HlyD-like secretion proteins"/>
    <property type="match status" value="1"/>
</dbReference>
<feature type="domain" description="CusB-like beta-barrel" evidence="4">
    <location>
        <begin position="212"/>
        <end position="281"/>
    </location>
</feature>
<evidence type="ECO:0000313" key="6">
    <source>
        <dbReference type="Proteomes" id="UP000307999"/>
    </source>
</evidence>
<evidence type="ECO:0000256" key="2">
    <source>
        <dbReference type="SAM" id="Phobius"/>
    </source>
</evidence>
<dbReference type="Gene3D" id="2.40.50.100">
    <property type="match status" value="1"/>
</dbReference>
<dbReference type="Pfam" id="PF25954">
    <property type="entry name" value="Beta-barrel_RND_2"/>
    <property type="match status" value="1"/>
</dbReference>
<dbReference type="Proteomes" id="UP000307999">
    <property type="component" value="Unassembled WGS sequence"/>
</dbReference>
<comment type="caution">
    <text evidence="5">The sequence shown here is derived from an EMBL/GenBank/DDBJ whole genome shotgun (WGS) entry which is preliminary data.</text>
</comment>
<dbReference type="EMBL" id="SWDB01000021">
    <property type="protein sequence ID" value="TKB45340.1"/>
    <property type="molecule type" value="Genomic_DNA"/>
</dbReference>
<evidence type="ECO:0000259" key="3">
    <source>
        <dbReference type="Pfam" id="PF25917"/>
    </source>
</evidence>
<dbReference type="GO" id="GO:0015562">
    <property type="term" value="F:efflux transmembrane transporter activity"/>
    <property type="evidence" value="ECO:0007669"/>
    <property type="project" value="TreeGrafter"/>
</dbReference>
<keyword evidence="2" id="KW-1133">Transmembrane helix</keyword>
<dbReference type="PANTHER" id="PTHR30469">
    <property type="entry name" value="MULTIDRUG RESISTANCE PROTEIN MDTA"/>
    <property type="match status" value="1"/>
</dbReference>
<feature type="domain" description="Multidrug resistance protein MdtA-like barrel-sandwich hybrid" evidence="3">
    <location>
        <begin position="78"/>
        <end position="204"/>
    </location>
</feature>
<dbReference type="OrthoDB" id="9806939at2"/>
<protein>
    <submittedName>
        <fullName evidence="5">Efflux RND transporter periplasmic adaptor subunit</fullName>
    </submittedName>
</protein>
<dbReference type="AlphaFoldDB" id="A0A4U1B4N3"/>
<name>A0A4U1B4N3_9GAMM</name>
<dbReference type="InterPro" id="IPR006143">
    <property type="entry name" value="RND_pump_MFP"/>
</dbReference>
<dbReference type="Gene3D" id="2.40.30.170">
    <property type="match status" value="1"/>
</dbReference>
<keyword evidence="2" id="KW-0812">Transmembrane</keyword>
<dbReference type="RefSeq" id="WP_136735827.1">
    <property type="nucleotide sequence ID" value="NZ_SWDB01000021.1"/>
</dbReference>
<comment type="similarity">
    <text evidence="1">Belongs to the membrane fusion protein (MFP) (TC 8.A.1) family.</text>
</comment>
<dbReference type="PANTHER" id="PTHR30469:SF29">
    <property type="entry name" value="BLR2860 PROTEIN"/>
    <property type="match status" value="1"/>
</dbReference>
<keyword evidence="6" id="KW-1185">Reference proteome</keyword>
<dbReference type="GO" id="GO:1990281">
    <property type="term" value="C:efflux pump complex"/>
    <property type="evidence" value="ECO:0007669"/>
    <property type="project" value="TreeGrafter"/>
</dbReference>
<gene>
    <name evidence="5" type="ORF">E8M12_09075</name>
</gene>
<dbReference type="Pfam" id="PF25917">
    <property type="entry name" value="BSH_RND"/>
    <property type="match status" value="1"/>
</dbReference>
<keyword evidence="2" id="KW-0472">Membrane</keyword>
<dbReference type="InterPro" id="IPR058792">
    <property type="entry name" value="Beta-barrel_RND_2"/>
</dbReference>
<proteinExistence type="inferred from homology"/>
<evidence type="ECO:0000256" key="1">
    <source>
        <dbReference type="ARBA" id="ARBA00009477"/>
    </source>
</evidence>
<dbReference type="InterPro" id="IPR058625">
    <property type="entry name" value="MdtA-like_BSH"/>
</dbReference>
<evidence type="ECO:0000259" key="4">
    <source>
        <dbReference type="Pfam" id="PF25954"/>
    </source>
</evidence>
<accession>A0A4U1B4N3</accession>
<dbReference type="NCBIfam" id="TIGR01730">
    <property type="entry name" value="RND_mfp"/>
    <property type="match status" value="1"/>
</dbReference>
<reference evidence="5 6" key="1">
    <citation type="submission" date="2019-04" db="EMBL/GenBank/DDBJ databases">
        <title>Thalassotalea guangxiensis sp. nov., isolated from sediment of the coastal wetland.</title>
        <authorList>
            <person name="Zheng S."/>
            <person name="Zhang D."/>
        </authorList>
    </citation>
    <scope>NUCLEOTIDE SEQUENCE [LARGE SCALE GENOMIC DNA]</scope>
    <source>
        <strain evidence="5 6">ZS-4</strain>
    </source>
</reference>
<feature type="transmembrane region" description="Helical" evidence="2">
    <location>
        <begin position="16"/>
        <end position="36"/>
    </location>
</feature>
<dbReference type="CDD" id="cd06849">
    <property type="entry name" value="lipoyl_domain"/>
    <property type="match status" value="1"/>
</dbReference>
<organism evidence="5 6">
    <name type="scientific">Thalassotalea mangrovi</name>
    <dbReference type="NCBI Taxonomy" id="2572245"/>
    <lineage>
        <taxon>Bacteria</taxon>
        <taxon>Pseudomonadati</taxon>
        <taxon>Pseudomonadota</taxon>
        <taxon>Gammaproteobacteria</taxon>
        <taxon>Alteromonadales</taxon>
        <taxon>Colwelliaceae</taxon>
        <taxon>Thalassotalea</taxon>
    </lineage>
</organism>
<evidence type="ECO:0000313" key="5">
    <source>
        <dbReference type="EMBL" id="TKB45340.1"/>
    </source>
</evidence>
<sequence>MQTSSPNSSAASKNPYTIAIVISILLILWLASGFIFKSSAPTEQEEQQLPLPQVKVETFQSKPITNTIQLYGRTEPDRIVTLRAQVKGAIIHVFAERGSFVNKGDVIAKIALNDLPAKLEHYQTLLKQRRIEYYGAKKLFTGGFQGESALAQKLADVTDAKAMLAQIETDIANTTVVAPFSGVLNERMVEVGDYLSPGDEIAIIADLDPLVIRAHLTENQVLQVRERQSANIHLLSHRNLTGTLRYLASVANEQTNTFKAEITIANPDYRYRAGISSEVELPLQQVNAIKVSPAILTLDEQGNIGVKTVSEDIVHFTPIQMVKSEEDGVWLTGLDDTVQVITLGQGFVRPGDKVQAVNSNIMEP</sequence>